<feature type="signal peptide" evidence="3">
    <location>
        <begin position="1"/>
        <end position="18"/>
    </location>
</feature>
<reference evidence="5" key="1">
    <citation type="submission" date="2022-07" db="EMBL/GenBank/DDBJ databases">
        <title>Genome Sequence of Agrocybe chaxingu.</title>
        <authorList>
            <person name="Buettner E."/>
        </authorList>
    </citation>
    <scope>NUCLEOTIDE SEQUENCE</scope>
    <source>
        <strain evidence="5">MP-N11</strain>
    </source>
</reference>
<dbReference type="InterPro" id="IPR029058">
    <property type="entry name" value="AB_hydrolase_fold"/>
</dbReference>
<keyword evidence="6" id="KW-1185">Reference proteome</keyword>
<dbReference type="EMBL" id="JANKHO010000001">
    <property type="protein sequence ID" value="KAJ3518158.1"/>
    <property type="molecule type" value="Genomic_DNA"/>
</dbReference>
<evidence type="ECO:0000259" key="4">
    <source>
        <dbReference type="Pfam" id="PF00135"/>
    </source>
</evidence>
<dbReference type="SUPFAM" id="SSF53474">
    <property type="entry name" value="alpha/beta-Hydrolases"/>
    <property type="match status" value="1"/>
</dbReference>
<dbReference type="InterPro" id="IPR002018">
    <property type="entry name" value="CarbesteraseB"/>
</dbReference>
<dbReference type="Proteomes" id="UP001148786">
    <property type="component" value="Unassembled WGS sequence"/>
</dbReference>
<name>A0A9W8N2P0_9AGAR</name>
<dbReference type="Pfam" id="PF00135">
    <property type="entry name" value="COesterase"/>
    <property type="match status" value="1"/>
</dbReference>
<organism evidence="5 6">
    <name type="scientific">Agrocybe chaxingu</name>
    <dbReference type="NCBI Taxonomy" id="84603"/>
    <lineage>
        <taxon>Eukaryota</taxon>
        <taxon>Fungi</taxon>
        <taxon>Dikarya</taxon>
        <taxon>Basidiomycota</taxon>
        <taxon>Agaricomycotina</taxon>
        <taxon>Agaricomycetes</taxon>
        <taxon>Agaricomycetidae</taxon>
        <taxon>Agaricales</taxon>
        <taxon>Agaricineae</taxon>
        <taxon>Strophariaceae</taxon>
        <taxon>Agrocybe</taxon>
    </lineage>
</organism>
<dbReference type="Gene3D" id="3.40.50.1820">
    <property type="entry name" value="alpha/beta hydrolase"/>
    <property type="match status" value="1"/>
</dbReference>
<evidence type="ECO:0000256" key="1">
    <source>
        <dbReference type="ARBA" id="ARBA00005964"/>
    </source>
</evidence>
<dbReference type="PANTHER" id="PTHR11559">
    <property type="entry name" value="CARBOXYLESTERASE"/>
    <property type="match status" value="1"/>
</dbReference>
<comment type="caution">
    <text evidence="5">The sequence shown here is derived from an EMBL/GenBank/DDBJ whole genome shotgun (WGS) entry which is preliminary data.</text>
</comment>
<evidence type="ECO:0000256" key="3">
    <source>
        <dbReference type="RuleBase" id="RU361235"/>
    </source>
</evidence>
<keyword evidence="2 3" id="KW-0378">Hydrolase</keyword>
<accession>A0A9W8N2P0</accession>
<dbReference type="EC" id="3.1.1.-" evidence="3"/>
<dbReference type="OrthoDB" id="408631at2759"/>
<dbReference type="InterPro" id="IPR050309">
    <property type="entry name" value="Type-B_Carboxylest/Lipase"/>
</dbReference>
<sequence>MISPVLFTIVFHTFSALAAPLAGPSITIDGATFQGTVSGTTEKFLGVPFAQPPVGNLRYRLPQPLTYSAGTYDATEYGPSCGQQAIRLPVDGIVGDIANAVVETIFGKIFPDDEDCLTVNVVRPKGTLPTAKLPVVVWIFGGGFELGATSMYDGGVIVDRSLELSQPVVYVSMNYRLTGFGFLASQEVKDAGVGNLGLHDQRQALRWVNKYISQFGGDPTKVTIWGESAGAISVSLQMLANGGNTEGLFRAAFMQSGAPVPVGDITHGQQYYDALVQETGCAGSADSLQCLRTVPYATLKEAINNSPGIFDYQSLRLAWLPRADGVFLTDHPQRLVQQGKVAKIPYITGNCDDEGTLFSLSTLNITTTTQFKNYIKNTFLPGMTDAQVNRVAELYPADITKGSPFDTSILNAVTPQFKRLAAFFGDGVFQAPRRWLLDHTAGKQDVWAYVSKRFKVLPVLGSLHAHDILNSYGRGDMGDHLIRFANNLNPNGPSGYQWPKYTLATRQLATYRDGLIKISTSTDDYRKEAMEYINAAILENPV</sequence>
<feature type="chain" id="PRO_5041013600" description="Carboxylic ester hydrolase" evidence="3">
    <location>
        <begin position="19"/>
        <end position="542"/>
    </location>
</feature>
<keyword evidence="3" id="KW-0732">Signal</keyword>
<dbReference type="PROSITE" id="PS00122">
    <property type="entry name" value="CARBOXYLESTERASE_B_1"/>
    <property type="match status" value="1"/>
</dbReference>
<feature type="domain" description="Carboxylesterase type B" evidence="4">
    <location>
        <begin position="27"/>
        <end position="469"/>
    </location>
</feature>
<evidence type="ECO:0000256" key="2">
    <source>
        <dbReference type="ARBA" id="ARBA00022801"/>
    </source>
</evidence>
<dbReference type="InterPro" id="IPR019819">
    <property type="entry name" value="Carboxylesterase_B_CS"/>
</dbReference>
<comment type="similarity">
    <text evidence="1 3">Belongs to the type-B carboxylesterase/lipase family.</text>
</comment>
<evidence type="ECO:0000313" key="6">
    <source>
        <dbReference type="Proteomes" id="UP001148786"/>
    </source>
</evidence>
<gene>
    <name evidence="5" type="ORF">NLJ89_g24</name>
</gene>
<proteinExistence type="inferred from homology"/>
<dbReference type="GO" id="GO:0016787">
    <property type="term" value="F:hydrolase activity"/>
    <property type="evidence" value="ECO:0007669"/>
    <property type="project" value="UniProtKB-KW"/>
</dbReference>
<dbReference type="PROSITE" id="PS00941">
    <property type="entry name" value="CARBOXYLESTERASE_B_2"/>
    <property type="match status" value="1"/>
</dbReference>
<dbReference type="AlphaFoldDB" id="A0A9W8N2P0"/>
<dbReference type="InterPro" id="IPR019826">
    <property type="entry name" value="Carboxylesterase_B_AS"/>
</dbReference>
<protein>
    <recommendedName>
        <fullName evidence="3">Carboxylic ester hydrolase</fullName>
        <ecNumber evidence="3">3.1.1.-</ecNumber>
    </recommendedName>
</protein>
<evidence type="ECO:0000313" key="5">
    <source>
        <dbReference type="EMBL" id="KAJ3518158.1"/>
    </source>
</evidence>